<evidence type="ECO:0000313" key="2">
    <source>
        <dbReference type="EMBL" id="RKO90768.1"/>
    </source>
</evidence>
<feature type="compositionally biased region" description="Basic and acidic residues" evidence="1">
    <location>
        <begin position="507"/>
        <end position="524"/>
    </location>
</feature>
<organism evidence="2 3">
    <name type="scientific">Blyttiomyces helicus</name>
    <dbReference type="NCBI Taxonomy" id="388810"/>
    <lineage>
        <taxon>Eukaryota</taxon>
        <taxon>Fungi</taxon>
        <taxon>Fungi incertae sedis</taxon>
        <taxon>Chytridiomycota</taxon>
        <taxon>Chytridiomycota incertae sedis</taxon>
        <taxon>Chytridiomycetes</taxon>
        <taxon>Chytridiomycetes incertae sedis</taxon>
        <taxon>Blyttiomyces</taxon>
    </lineage>
</organism>
<dbReference type="Proteomes" id="UP000269721">
    <property type="component" value="Unassembled WGS sequence"/>
</dbReference>
<gene>
    <name evidence="2" type="ORF">BDK51DRAFT_37599</name>
</gene>
<feature type="compositionally biased region" description="Low complexity" evidence="1">
    <location>
        <begin position="271"/>
        <end position="282"/>
    </location>
</feature>
<feature type="compositionally biased region" description="Basic and acidic residues" evidence="1">
    <location>
        <begin position="250"/>
        <end position="266"/>
    </location>
</feature>
<keyword evidence="3" id="KW-1185">Reference proteome</keyword>
<dbReference type="AlphaFoldDB" id="A0A4P9WH88"/>
<reference evidence="3" key="1">
    <citation type="journal article" date="2018" name="Nat. Microbiol.">
        <title>Leveraging single-cell genomics to expand the fungal tree of life.</title>
        <authorList>
            <person name="Ahrendt S.R."/>
            <person name="Quandt C.A."/>
            <person name="Ciobanu D."/>
            <person name="Clum A."/>
            <person name="Salamov A."/>
            <person name="Andreopoulos B."/>
            <person name="Cheng J.F."/>
            <person name="Woyke T."/>
            <person name="Pelin A."/>
            <person name="Henrissat B."/>
            <person name="Reynolds N.K."/>
            <person name="Benny G.L."/>
            <person name="Smith M.E."/>
            <person name="James T.Y."/>
            <person name="Grigoriev I.V."/>
        </authorList>
    </citation>
    <scope>NUCLEOTIDE SEQUENCE [LARGE SCALE GENOMIC DNA]</scope>
</reference>
<name>A0A4P9WH88_9FUNG</name>
<evidence type="ECO:0000256" key="1">
    <source>
        <dbReference type="SAM" id="MobiDB-lite"/>
    </source>
</evidence>
<protein>
    <submittedName>
        <fullName evidence="2">Uncharacterized protein</fullName>
    </submittedName>
</protein>
<proteinExistence type="predicted"/>
<evidence type="ECO:0000313" key="3">
    <source>
        <dbReference type="Proteomes" id="UP000269721"/>
    </source>
</evidence>
<dbReference type="EMBL" id="KZ995392">
    <property type="protein sequence ID" value="RKO90768.1"/>
    <property type="molecule type" value="Genomic_DNA"/>
</dbReference>
<feature type="region of interest" description="Disordered" evidence="1">
    <location>
        <begin position="249"/>
        <end position="284"/>
    </location>
</feature>
<feature type="compositionally biased region" description="Basic and acidic residues" evidence="1">
    <location>
        <begin position="484"/>
        <end position="495"/>
    </location>
</feature>
<feature type="region of interest" description="Disordered" evidence="1">
    <location>
        <begin position="469"/>
        <end position="524"/>
    </location>
</feature>
<sequence>MGVLVQQWHQGQVFKSPMAPIEGTETSYMHESRAKPPERESLRVPEREVTSGGMTFVDLAIGAGRGDQVRRVQPKPVRRGAIQPIGEEADELFAARLPSNFHQFAQIPRCDDGGQAWRRPSAAHIFSRSLPSRRRSRSARDRDPADFKMKKYGRKVARIDRGIDRYLALDDGFGIVGKVRLRVHPFRDDIIRHRAVVQPSERWRWNHDTMPSRPGQSGVVHCSGSAALAAKFVKQLYNLQPTGCGSAVRPGRDVNGDTLRGRDPRLPLHYSSPGSCSPPSDSLAGSARYRVVQFRRRYPWRLRLKHFELGISVAKSSSSTALSPIAEEGEDFEPAVEAGLVDCGLVSYRNPEFVEEVEDGKHVLARGSDYGSIGRHGGVPEREQVPNIIESGAGFGGDADGALNGKAGVDEEVDGVPAVAEDGNSDGIRPGAFPSRIGRLSLRADLRKELEGVEVEEVERALDRAQQLAGENVLSENGPPATCDGDKHGEQREDLVDGLVREGASGAEDRSRRSRRDGRAGENGKRAAVMGIGIGMEIEFEVAIWRTADAETNSARLGLFHEQ</sequence>
<accession>A0A4P9WH88</accession>